<reference evidence="1" key="1">
    <citation type="journal article" date="2020" name="Fungal Divers.">
        <title>Resolving the Mortierellaceae phylogeny through synthesis of multi-gene phylogenetics and phylogenomics.</title>
        <authorList>
            <person name="Vandepol N."/>
            <person name="Liber J."/>
            <person name="Desiro A."/>
            <person name="Na H."/>
            <person name="Kennedy M."/>
            <person name="Barry K."/>
            <person name="Grigoriev I.V."/>
            <person name="Miller A.N."/>
            <person name="O'Donnell K."/>
            <person name="Stajich J.E."/>
            <person name="Bonito G."/>
        </authorList>
    </citation>
    <scope>NUCLEOTIDE SEQUENCE</scope>
    <source>
        <strain evidence="1">REB-010B</strain>
    </source>
</reference>
<proteinExistence type="predicted"/>
<keyword evidence="2" id="KW-1185">Reference proteome</keyword>
<comment type="caution">
    <text evidence="1">The sequence shown here is derived from an EMBL/GenBank/DDBJ whole genome shotgun (WGS) entry which is preliminary data.</text>
</comment>
<gene>
    <name evidence="1" type="ORF">BGZ99_005984</name>
</gene>
<dbReference type="EMBL" id="JAAAIP010000004">
    <property type="protein sequence ID" value="KAG0330291.1"/>
    <property type="molecule type" value="Genomic_DNA"/>
</dbReference>
<dbReference type="Proteomes" id="UP000738325">
    <property type="component" value="Unassembled WGS sequence"/>
</dbReference>
<evidence type="ECO:0000313" key="1">
    <source>
        <dbReference type="EMBL" id="KAG0330291.1"/>
    </source>
</evidence>
<accession>A0A9P6V0Q6</accession>
<name>A0A9P6V0Q6_9FUNG</name>
<dbReference type="AlphaFoldDB" id="A0A9P6V0Q6"/>
<protein>
    <submittedName>
        <fullName evidence="1">Uncharacterized protein</fullName>
    </submittedName>
</protein>
<evidence type="ECO:0000313" key="2">
    <source>
        <dbReference type="Proteomes" id="UP000738325"/>
    </source>
</evidence>
<sequence>MPYEPSESDCLHLRTSIFITMTENIQIKSGDTMLGASKKTKKLQFLEHGDVSESGRNVNCIFVAEGTEISNIEFKRPNVSETEATIQNQRMSNLPDAFKKIYARLGGENQ</sequence>
<dbReference type="OrthoDB" id="2444920at2759"/>
<organism evidence="1 2">
    <name type="scientific">Dissophora globulifera</name>
    <dbReference type="NCBI Taxonomy" id="979702"/>
    <lineage>
        <taxon>Eukaryota</taxon>
        <taxon>Fungi</taxon>
        <taxon>Fungi incertae sedis</taxon>
        <taxon>Mucoromycota</taxon>
        <taxon>Mortierellomycotina</taxon>
        <taxon>Mortierellomycetes</taxon>
        <taxon>Mortierellales</taxon>
        <taxon>Mortierellaceae</taxon>
        <taxon>Dissophora</taxon>
    </lineage>
</organism>